<dbReference type="EMBL" id="SMFL01000025">
    <property type="protein sequence ID" value="TDE08520.1"/>
    <property type="molecule type" value="Genomic_DNA"/>
</dbReference>
<organism evidence="2 3">
    <name type="scientific">Dyadobacter psychrotolerans</name>
    <dbReference type="NCBI Taxonomy" id="2541721"/>
    <lineage>
        <taxon>Bacteria</taxon>
        <taxon>Pseudomonadati</taxon>
        <taxon>Bacteroidota</taxon>
        <taxon>Cytophagia</taxon>
        <taxon>Cytophagales</taxon>
        <taxon>Spirosomataceae</taxon>
        <taxon>Dyadobacter</taxon>
    </lineage>
</organism>
<dbReference type="Proteomes" id="UP000294850">
    <property type="component" value="Unassembled WGS sequence"/>
</dbReference>
<keyword evidence="3" id="KW-1185">Reference proteome</keyword>
<reference evidence="2 3" key="1">
    <citation type="submission" date="2019-03" db="EMBL/GenBank/DDBJ databases">
        <title>Dyadobacter AR-3-6 sp. nov., isolated from arctic soil.</title>
        <authorList>
            <person name="Chaudhary D.K."/>
        </authorList>
    </citation>
    <scope>NUCLEOTIDE SEQUENCE [LARGE SCALE GENOMIC DNA]</scope>
    <source>
        <strain evidence="2 3">AR-3-6</strain>
    </source>
</reference>
<dbReference type="RefSeq" id="WP_131962746.1">
    <property type="nucleotide sequence ID" value="NZ_SMFL01000025.1"/>
</dbReference>
<accession>A0A4R5D9D5</accession>
<sequence>MQQNPVFGSLIENLESIQIIFNPTTEVFKVDRDSTADKKEVTVQEFIRAYLTSDFRLTKGHIFSQTDSSQSIDCVVLAPNHPRLITPKREVILAEGVFAAVEIKPDIYDKRELLRGLQQIRSVKKLHRDVSSTEFPGLGIEGLQEFQKKIPTAIFSGKSLTEENMYKFLKDLIDQGEFEITDLPDLILTLDNGLFVISPDMEYMPLGNILLDQDPKTKSHHLFNFKGDSTATTLALFLIHLLCFPTAYLKEDEPILLKYLTNLTSFQTKAWELK</sequence>
<dbReference type="OrthoDB" id="337432at2"/>
<proteinExistence type="predicted"/>
<evidence type="ECO:0000313" key="2">
    <source>
        <dbReference type="EMBL" id="TDE08520.1"/>
    </source>
</evidence>
<feature type="domain" description="DUF6602" evidence="1">
    <location>
        <begin position="34"/>
        <end position="126"/>
    </location>
</feature>
<dbReference type="AlphaFoldDB" id="A0A4R5D9D5"/>
<evidence type="ECO:0000313" key="3">
    <source>
        <dbReference type="Proteomes" id="UP000294850"/>
    </source>
</evidence>
<protein>
    <recommendedName>
        <fullName evidence="1">DUF6602 domain-containing protein</fullName>
    </recommendedName>
</protein>
<evidence type="ECO:0000259" key="1">
    <source>
        <dbReference type="Pfam" id="PF20247"/>
    </source>
</evidence>
<comment type="caution">
    <text evidence="2">The sequence shown here is derived from an EMBL/GenBank/DDBJ whole genome shotgun (WGS) entry which is preliminary data.</text>
</comment>
<name>A0A4R5D9D5_9BACT</name>
<dbReference type="Pfam" id="PF20247">
    <property type="entry name" value="DUF6602"/>
    <property type="match status" value="1"/>
</dbReference>
<dbReference type="InterPro" id="IPR046537">
    <property type="entry name" value="DUF6602"/>
</dbReference>
<gene>
    <name evidence="2" type="ORF">E0F88_32335</name>
</gene>